<dbReference type="RefSeq" id="WP_106646804.1">
    <property type="nucleotide sequence ID" value="NZ_BMGO01000001.1"/>
</dbReference>
<protein>
    <submittedName>
        <fullName evidence="1">Uncharacterized protein</fullName>
    </submittedName>
</protein>
<dbReference type="Proteomes" id="UP000232693">
    <property type="component" value="Chromosome"/>
</dbReference>
<organism evidence="1 2">
    <name type="scientific">Kangiella profundi</name>
    <dbReference type="NCBI Taxonomy" id="1561924"/>
    <lineage>
        <taxon>Bacteria</taxon>
        <taxon>Pseudomonadati</taxon>
        <taxon>Pseudomonadota</taxon>
        <taxon>Gammaproteobacteria</taxon>
        <taxon>Kangiellales</taxon>
        <taxon>Kangiellaceae</taxon>
        <taxon>Kangiella</taxon>
    </lineage>
</organism>
<evidence type="ECO:0000313" key="1">
    <source>
        <dbReference type="EMBL" id="AUD78963.1"/>
    </source>
</evidence>
<sequence length="254" mass="28095">MNYKIKTLAIAVLMATGAGVANANSQTCDVDMAYDVNLNGNEIVFTKNNQESVVIKDSNSLSLDGKAQRLTAKQVQLLHEYAEQVRELLPAASEIAEDASLLALDAVRDVTSVLLEHNPAKAEEIIARVDTIAAELKKHISDSHLRPEAIGDYLAGAEFEKEFEALMEESVTEFVQVNIPTMVAAAMSGNEEKVKAFEERMEKFGQEMESKYEAKAKIIEQKADALCDLVKQIEAKEDSFVNAFADYEKYQLIQ</sequence>
<proteinExistence type="predicted"/>
<dbReference type="AlphaFoldDB" id="A0A2K9ARC6"/>
<dbReference type="OrthoDB" id="6397557at2"/>
<dbReference type="EMBL" id="CP025120">
    <property type="protein sequence ID" value="AUD78963.1"/>
    <property type="molecule type" value="Genomic_DNA"/>
</dbReference>
<reference evidence="1 2" key="1">
    <citation type="submission" date="2017-12" db="EMBL/GenBank/DDBJ databases">
        <title>Kangiella profundi FT102 completed genome.</title>
        <authorList>
            <person name="Xu J."/>
            <person name="Wang J."/>
            <person name="Lu Y."/>
        </authorList>
    </citation>
    <scope>NUCLEOTIDE SEQUENCE [LARGE SCALE GENOMIC DNA]</scope>
    <source>
        <strain evidence="1 2">FT102</strain>
    </source>
</reference>
<evidence type="ECO:0000313" key="2">
    <source>
        <dbReference type="Proteomes" id="UP000232693"/>
    </source>
</evidence>
<gene>
    <name evidence="1" type="ORF">CW740_06750</name>
</gene>
<dbReference type="InterPro" id="IPR021307">
    <property type="entry name" value="DUF2884"/>
</dbReference>
<dbReference type="Pfam" id="PF11101">
    <property type="entry name" value="DUF2884"/>
    <property type="match status" value="1"/>
</dbReference>
<keyword evidence="2" id="KW-1185">Reference proteome</keyword>
<accession>A0A2K9ARC6</accession>
<name>A0A2K9ARC6_9GAMM</name>
<dbReference type="KEGG" id="kpd:CW740_06750"/>